<sequence>MKLARLTRWRLFDLAIKFTVRPTHFIKYLSPAQTAVIYVSTNFTPVCIYYTKPTLNINSRECRYLLLLLVSLFVYRALSTTVRTYSKETR</sequence>
<keyword evidence="3" id="KW-1185">Reference proteome</keyword>
<name>A0ABQ9ZB18_9CRUS</name>
<dbReference type="Proteomes" id="UP001234178">
    <property type="component" value="Unassembled WGS sequence"/>
</dbReference>
<keyword evidence="1" id="KW-1133">Transmembrane helix</keyword>
<evidence type="ECO:0000313" key="2">
    <source>
        <dbReference type="EMBL" id="KAK4010095.1"/>
    </source>
</evidence>
<organism evidence="2 3">
    <name type="scientific">Daphnia magna</name>
    <dbReference type="NCBI Taxonomy" id="35525"/>
    <lineage>
        <taxon>Eukaryota</taxon>
        <taxon>Metazoa</taxon>
        <taxon>Ecdysozoa</taxon>
        <taxon>Arthropoda</taxon>
        <taxon>Crustacea</taxon>
        <taxon>Branchiopoda</taxon>
        <taxon>Diplostraca</taxon>
        <taxon>Cladocera</taxon>
        <taxon>Anomopoda</taxon>
        <taxon>Daphniidae</taxon>
        <taxon>Daphnia</taxon>
    </lineage>
</organism>
<gene>
    <name evidence="2" type="ORF">OUZ56_019242</name>
</gene>
<feature type="transmembrane region" description="Helical" evidence="1">
    <location>
        <begin position="62"/>
        <end position="78"/>
    </location>
</feature>
<keyword evidence="1" id="KW-0812">Transmembrane</keyword>
<comment type="caution">
    <text evidence="2">The sequence shown here is derived from an EMBL/GenBank/DDBJ whole genome shotgun (WGS) entry which is preliminary data.</text>
</comment>
<reference evidence="2 3" key="1">
    <citation type="journal article" date="2023" name="Nucleic Acids Res.">
        <title>The hologenome of Daphnia magna reveals possible DNA methylation and microbiome-mediated evolution of the host genome.</title>
        <authorList>
            <person name="Chaturvedi A."/>
            <person name="Li X."/>
            <person name="Dhandapani V."/>
            <person name="Marshall H."/>
            <person name="Kissane S."/>
            <person name="Cuenca-Cambronero M."/>
            <person name="Asole G."/>
            <person name="Calvet F."/>
            <person name="Ruiz-Romero M."/>
            <person name="Marangio P."/>
            <person name="Guigo R."/>
            <person name="Rago D."/>
            <person name="Mirbahai L."/>
            <person name="Eastwood N."/>
            <person name="Colbourne J.K."/>
            <person name="Zhou J."/>
            <person name="Mallon E."/>
            <person name="Orsini L."/>
        </authorList>
    </citation>
    <scope>NUCLEOTIDE SEQUENCE [LARGE SCALE GENOMIC DNA]</scope>
    <source>
        <strain evidence="2">LRV0_1</strain>
    </source>
</reference>
<proteinExistence type="predicted"/>
<evidence type="ECO:0000313" key="3">
    <source>
        <dbReference type="Proteomes" id="UP001234178"/>
    </source>
</evidence>
<keyword evidence="1" id="KW-0472">Membrane</keyword>
<evidence type="ECO:0000256" key="1">
    <source>
        <dbReference type="SAM" id="Phobius"/>
    </source>
</evidence>
<protein>
    <submittedName>
        <fullName evidence="2">Uncharacterized protein</fullName>
    </submittedName>
</protein>
<accession>A0ABQ9ZB18</accession>
<dbReference type="EMBL" id="JAOYFB010000003">
    <property type="protein sequence ID" value="KAK4010095.1"/>
    <property type="molecule type" value="Genomic_DNA"/>
</dbReference>